<evidence type="ECO:0000256" key="7">
    <source>
        <dbReference type="ARBA" id="ARBA00022982"/>
    </source>
</evidence>
<dbReference type="VEuPathDB" id="FungiDB:FMAN_03912"/>
<dbReference type="SUPFAM" id="SSF52402">
    <property type="entry name" value="Adenine nucleotide alpha hydrolases-like"/>
    <property type="match status" value="1"/>
</dbReference>
<dbReference type="GeneID" id="65083183"/>
<comment type="subcellular location">
    <subcellularLocation>
        <location evidence="1 9">Mitochondrion matrix</location>
    </subcellularLocation>
</comment>
<dbReference type="GO" id="GO:0005759">
    <property type="term" value="C:mitochondrial matrix"/>
    <property type="evidence" value="ECO:0007669"/>
    <property type="project" value="UniProtKB-SubCell"/>
</dbReference>
<evidence type="ECO:0000256" key="3">
    <source>
        <dbReference type="ARBA" id="ARBA00011355"/>
    </source>
</evidence>
<dbReference type="InterPro" id="IPR014730">
    <property type="entry name" value="ETF_a/b_N"/>
</dbReference>
<comment type="function">
    <text evidence="8 9">The electron transfer flavoprotein serves as a specific electron acceptor for several dehydrogenases, including five acyl-CoA dehydrogenases, glutaryl-CoA and sarcosine dehydrogenase. It transfers the electrons to the main mitochondrial respiratory chain via ETF-ubiquinone oxidoreductase (ETF dehydrogenase).</text>
</comment>
<dbReference type="FunFam" id="3.40.50.1220:FF:000001">
    <property type="entry name" value="Electron transfer flavoprotein, alpha subunit"/>
    <property type="match status" value="1"/>
</dbReference>
<dbReference type="Gene3D" id="3.40.50.620">
    <property type="entry name" value="HUPs"/>
    <property type="match status" value="1"/>
</dbReference>
<dbReference type="InterPro" id="IPR033947">
    <property type="entry name" value="ETF_alpha_N"/>
</dbReference>
<evidence type="ECO:0000256" key="6">
    <source>
        <dbReference type="ARBA" id="ARBA00022827"/>
    </source>
</evidence>
<feature type="binding site" evidence="10">
    <location>
        <position position="312"/>
    </location>
    <ligand>
        <name>FAD</name>
        <dbReference type="ChEBI" id="CHEBI:57692"/>
    </ligand>
</feature>
<name>A0A1L7UF04_FUSMA</name>
<dbReference type="InterPro" id="IPR029035">
    <property type="entry name" value="DHS-like_NAD/FAD-binding_dom"/>
</dbReference>
<keyword evidence="4 9" id="KW-0813">Transport</keyword>
<evidence type="ECO:0000256" key="10">
    <source>
        <dbReference type="PIRSR" id="PIRSR000089-1"/>
    </source>
</evidence>
<sequence>MNAPARTVRACLSKVHYPIRCGSRRNASTLAILEVRNGQLSSDSTRTITAAAYLKGPVTALLIGGFSTGAAQEAASVKGWNRVIADSQKQHHARLPEDVAAIVASHAEQGKYTHVVAANSVFSRDALIRAASLNGHQPITDVTLVKSEDALFVRPIYAGNAVMTIKSSDDVKYLTVRASAFPAAEIADSPAPIETCIENSSSKTPCSAELVQEDLVKSDRPELGTAERVVSGGRGLKSKEAFDQVLLPLADSLRAAVGASRAAVDSGFADNSLQVGQTGNVVAPELYMAIGISGAIQPLAGMKGSKVIAAINKDPDAPIFQVADVGLVADLFEAVPELTKSCSSA</sequence>
<dbReference type="Gene3D" id="3.40.50.1220">
    <property type="entry name" value="TPP-binding domain"/>
    <property type="match status" value="1"/>
</dbReference>
<dbReference type="SUPFAM" id="SSF52467">
    <property type="entry name" value="DHS-like NAD/FAD-binding domain"/>
    <property type="match status" value="1"/>
</dbReference>
<evidence type="ECO:0000256" key="4">
    <source>
        <dbReference type="ARBA" id="ARBA00022448"/>
    </source>
</evidence>
<dbReference type="InterPro" id="IPR014731">
    <property type="entry name" value="ETF_asu_C"/>
</dbReference>
<keyword evidence="7 9" id="KW-0249">Electron transport</keyword>
<dbReference type="RefSeq" id="XP_041689682.1">
    <property type="nucleotide sequence ID" value="XM_041824175.1"/>
</dbReference>
<evidence type="ECO:0000313" key="12">
    <source>
        <dbReference type="EMBL" id="CVL06101.1"/>
    </source>
</evidence>
<feature type="domain" description="Electron transfer flavoprotein alpha/beta-subunit N-terminal" evidence="11">
    <location>
        <begin position="29"/>
        <end position="205"/>
    </location>
</feature>
<dbReference type="PROSITE" id="PS00696">
    <property type="entry name" value="ETF_ALPHA"/>
    <property type="match status" value="1"/>
</dbReference>
<comment type="caution">
    <text evidence="12">The sequence shown here is derived from an EMBL/GenBank/DDBJ whole genome shotgun (WGS) entry which is preliminary data.</text>
</comment>
<keyword evidence="9" id="KW-0496">Mitochondrion</keyword>
<proteinExistence type="inferred from homology"/>
<dbReference type="GO" id="GO:0009055">
    <property type="term" value="F:electron transfer activity"/>
    <property type="evidence" value="ECO:0007669"/>
    <property type="project" value="InterPro"/>
</dbReference>
<protein>
    <recommendedName>
        <fullName evidence="9">Probable electron transfer flavoprotein subunit alpha</fullName>
    </recommendedName>
</protein>
<dbReference type="InterPro" id="IPR018206">
    <property type="entry name" value="ETF_asu_C_CS"/>
</dbReference>
<evidence type="ECO:0000313" key="13">
    <source>
        <dbReference type="Proteomes" id="UP000184255"/>
    </source>
</evidence>
<organism evidence="12 13">
    <name type="scientific">Fusarium mangiferae</name>
    <name type="common">Mango malformation disease fungus</name>
    <dbReference type="NCBI Taxonomy" id="192010"/>
    <lineage>
        <taxon>Eukaryota</taxon>
        <taxon>Fungi</taxon>
        <taxon>Dikarya</taxon>
        <taxon>Ascomycota</taxon>
        <taxon>Pezizomycotina</taxon>
        <taxon>Sordariomycetes</taxon>
        <taxon>Hypocreomycetidae</taxon>
        <taxon>Hypocreales</taxon>
        <taxon>Nectriaceae</taxon>
        <taxon>Fusarium</taxon>
        <taxon>Fusarium fujikuroi species complex</taxon>
    </lineage>
</organism>
<dbReference type="Proteomes" id="UP000184255">
    <property type="component" value="Unassembled WGS sequence"/>
</dbReference>
<keyword evidence="13" id="KW-1185">Reference proteome</keyword>
<dbReference type="PANTHER" id="PTHR43153:SF1">
    <property type="entry name" value="ELECTRON TRANSFER FLAVOPROTEIN SUBUNIT ALPHA, MITOCHONDRIAL"/>
    <property type="match status" value="1"/>
</dbReference>
<evidence type="ECO:0000256" key="2">
    <source>
        <dbReference type="ARBA" id="ARBA00005817"/>
    </source>
</evidence>
<evidence type="ECO:0000256" key="9">
    <source>
        <dbReference type="PIRNR" id="PIRNR000089"/>
    </source>
</evidence>
<dbReference type="EMBL" id="FCQH01000017">
    <property type="protein sequence ID" value="CVL06101.1"/>
    <property type="molecule type" value="Genomic_DNA"/>
</dbReference>
<evidence type="ECO:0000256" key="1">
    <source>
        <dbReference type="ARBA" id="ARBA00004305"/>
    </source>
</evidence>
<dbReference type="GO" id="GO:0033539">
    <property type="term" value="P:fatty acid beta-oxidation using acyl-CoA dehydrogenase"/>
    <property type="evidence" value="ECO:0007669"/>
    <property type="project" value="TreeGrafter"/>
</dbReference>
<comment type="subunit">
    <text evidence="3 9">Heterodimer of an alpha and a beta subunit.</text>
</comment>
<evidence type="ECO:0000256" key="5">
    <source>
        <dbReference type="ARBA" id="ARBA00022630"/>
    </source>
</evidence>
<accession>A0A1L7UF04</accession>
<evidence type="ECO:0000256" key="8">
    <source>
        <dbReference type="ARBA" id="ARBA00025416"/>
    </source>
</evidence>
<feature type="binding site" evidence="10">
    <location>
        <position position="234"/>
    </location>
    <ligand>
        <name>FAD</name>
        <dbReference type="ChEBI" id="CHEBI:57692"/>
    </ligand>
</feature>
<dbReference type="AlphaFoldDB" id="A0A1L7UF04"/>
<dbReference type="PANTHER" id="PTHR43153">
    <property type="entry name" value="ELECTRON TRANSFER FLAVOPROTEIN ALPHA"/>
    <property type="match status" value="1"/>
</dbReference>
<dbReference type="PIRSF" id="PIRSF000089">
    <property type="entry name" value="Electra_flavoP_a"/>
    <property type="match status" value="1"/>
</dbReference>
<dbReference type="Pfam" id="PF00766">
    <property type="entry name" value="ETF_alpha"/>
    <property type="match status" value="1"/>
</dbReference>
<dbReference type="CDD" id="cd01715">
    <property type="entry name" value="ETF_alpha"/>
    <property type="match status" value="1"/>
</dbReference>
<evidence type="ECO:0000259" key="11">
    <source>
        <dbReference type="SMART" id="SM00893"/>
    </source>
</evidence>
<comment type="cofactor">
    <cofactor evidence="9 10">
        <name>FAD</name>
        <dbReference type="ChEBI" id="CHEBI:57692"/>
    </cofactor>
    <text evidence="9 10">Binds 1 FAD per dimer.</text>
</comment>
<reference evidence="13" key="1">
    <citation type="journal article" date="2016" name="Genome Biol. Evol.">
        <title>Comparative 'omics' of the Fusarium fujikuroi species complex highlights differences in genetic potential and metabolite synthesis.</title>
        <authorList>
            <person name="Niehaus E.-M."/>
            <person name="Muensterkoetter M."/>
            <person name="Proctor R.H."/>
            <person name="Brown D.W."/>
            <person name="Sharon A."/>
            <person name="Idan Y."/>
            <person name="Oren-Young L."/>
            <person name="Sieber C.M."/>
            <person name="Novak O."/>
            <person name="Pencik A."/>
            <person name="Tarkowska D."/>
            <person name="Hromadova K."/>
            <person name="Freeman S."/>
            <person name="Maymon M."/>
            <person name="Elazar M."/>
            <person name="Youssef S.A."/>
            <person name="El-Shabrawy E.S.M."/>
            <person name="Shalaby A.B.A."/>
            <person name="Houterman P."/>
            <person name="Brock N.L."/>
            <person name="Burkhardt I."/>
            <person name="Tsavkelova E.A."/>
            <person name="Dickschat J.S."/>
            <person name="Galuszka P."/>
            <person name="Gueldener U."/>
            <person name="Tudzynski B."/>
        </authorList>
    </citation>
    <scope>NUCLEOTIDE SEQUENCE [LARGE SCALE GENOMIC DNA]</scope>
    <source>
        <strain evidence="13">MRC7560</strain>
    </source>
</reference>
<feature type="binding site" evidence="10">
    <location>
        <begin position="260"/>
        <end position="261"/>
    </location>
    <ligand>
        <name>FAD</name>
        <dbReference type="ChEBI" id="CHEBI:57692"/>
    </ligand>
</feature>
<feature type="binding site" evidence="10">
    <location>
        <begin position="274"/>
        <end position="278"/>
    </location>
    <ligand>
        <name>FAD</name>
        <dbReference type="ChEBI" id="CHEBI:57692"/>
    </ligand>
</feature>
<dbReference type="Pfam" id="PF01012">
    <property type="entry name" value="ETF"/>
    <property type="match status" value="1"/>
</dbReference>
<dbReference type="InterPro" id="IPR014729">
    <property type="entry name" value="Rossmann-like_a/b/a_fold"/>
</dbReference>
<comment type="similarity">
    <text evidence="2 9">Belongs to the ETF alpha-subunit/FixB family.</text>
</comment>
<dbReference type="GO" id="GO:0050660">
    <property type="term" value="F:flavin adenine dinucleotide binding"/>
    <property type="evidence" value="ECO:0007669"/>
    <property type="project" value="InterPro"/>
</dbReference>
<keyword evidence="6 9" id="KW-0274">FAD</keyword>
<dbReference type="InterPro" id="IPR001308">
    <property type="entry name" value="ETF_a/FixB"/>
</dbReference>
<dbReference type="SMART" id="SM00893">
    <property type="entry name" value="ETF"/>
    <property type="match status" value="1"/>
</dbReference>
<keyword evidence="5 9" id="KW-0285">Flavoprotein</keyword>
<gene>
    <name evidence="12" type="ORF">FMAN_03912</name>
</gene>